<dbReference type="AlphaFoldDB" id="A0AAN9G1S1"/>
<evidence type="ECO:0000256" key="4">
    <source>
        <dbReference type="SAM" id="Phobius"/>
    </source>
</evidence>
<reference evidence="5 6" key="1">
    <citation type="submission" date="2024-02" db="EMBL/GenBank/DDBJ databases">
        <title>Chromosome-scale genome assembly of the rough periwinkle Littorina saxatilis.</title>
        <authorList>
            <person name="De Jode A."/>
            <person name="Faria R."/>
            <person name="Formenti G."/>
            <person name="Sims Y."/>
            <person name="Smith T.P."/>
            <person name="Tracey A."/>
            <person name="Wood J.M.D."/>
            <person name="Zagrodzka Z.B."/>
            <person name="Johannesson K."/>
            <person name="Butlin R.K."/>
            <person name="Leder E.H."/>
        </authorList>
    </citation>
    <scope>NUCLEOTIDE SEQUENCE [LARGE SCALE GENOMIC DNA]</scope>
    <source>
        <strain evidence="5">Snail1</strain>
        <tissue evidence="5">Muscle</tissue>
    </source>
</reference>
<dbReference type="Gene3D" id="1.20.1250.20">
    <property type="entry name" value="MFS general substrate transporter like domains"/>
    <property type="match status" value="1"/>
</dbReference>
<feature type="transmembrane region" description="Helical" evidence="4">
    <location>
        <begin position="365"/>
        <end position="384"/>
    </location>
</feature>
<dbReference type="PANTHER" id="PTHR23121">
    <property type="entry name" value="SODIUM-DEPENDENT GLUCOSE TRANSPORTER 1"/>
    <property type="match status" value="1"/>
</dbReference>
<evidence type="ECO:0000256" key="1">
    <source>
        <dbReference type="ARBA" id="ARBA00022692"/>
    </source>
</evidence>
<keyword evidence="2 4" id="KW-1133">Transmembrane helix</keyword>
<dbReference type="SUPFAM" id="SSF103473">
    <property type="entry name" value="MFS general substrate transporter"/>
    <property type="match status" value="1"/>
</dbReference>
<feature type="transmembrane region" description="Helical" evidence="4">
    <location>
        <begin position="106"/>
        <end position="131"/>
    </location>
</feature>
<feature type="transmembrane region" description="Helical" evidence="4">
    <location>
        <begin position="21"/>
        <end position="37"/>
    </location>
</feature>
<gene>
    <name evidence="5" type="ORF">V1264_009702</name>
</gene>
<name>A0AAN9G1S1_9CAEN</name>
<feature type="transmembrane region" description="Helical" evidence="4">
    <location>
        <begin position="337"/>
        <end position="358"/>
    </location>
</feature>
<feature type="transmembrane region" description="Helical" evidence="4">
    <location>
        <begin position="423"/>
        <end position="442"/>
    </location>
</feature>
<dbReference type="Pfam" id="PF07690">
    <property type="entry name" value="MFS_1"/>
    <property type="match status" value="1"/>
</dbReference>
<organism evidence="5 6">
    <name type="scientific">Littorina saxatilis</name>
    <dbReference type="NCBI Taxonomy" id="31220"/>
    <lineage>
        <taxon>Eukaryota</taxon>
        <taxon>Metazoa</taxon>
        <taxon>Spiralia</taxon>
        <taxon>Lophotrochozoa</taxon>
        <taxon>Mollusca</taxon>
        <taxon>Gastropoda</taxon>
        <taxon>Caenogastropoda</taxon>
        <taxon>Littorinimorpha</taxon>
        <taxon>Littorinoidea</taxon>
        <taxon>Littorinidae</taxon>
        <taxon>Littorina</taxon>
    </lineage>
</organism>
<feature type="transmembrane region" description="Helical" evidence="4">
    <location>
        <begin position="143"/>
        <end position="165"/>
    </location>
</feature>
<proteinExistence type="predicted"/>
<protein>
    <submittedName>
        <fullName evidence="5">Uncharacterized protein</fullName>
    </submittedName>
</protein>
<feature type="transmembrane region" description="Helical" evidence="4">
    <location>
        <begin position="57"/>
        <end position="76"/>
    </location>
</feature>
<dbReference type="EMBL" id="JBAMIC010000022">
    <property type="protein sequence ID" value="KAK7092101.1"/>
    <property type="molecule type" value="Genomic_DNA"/>
</dbReference>
<evidence type="ECO:0000256" key="3">
    <source>
        <dbReference type="ARBA" id="ARBA00023136"/>
    </source>
</evidence>
<accession>A0AAN9G1S1</accession>
<evidence type="ECO:0000313" key="6">
    <source>
        <dbReference type="Proteomes" id="UP001374579"/>
    </source>
</evidence>
<evidence type="ECO:0000313" key="5">
    <source>
        <dbReference type="EMBL" id="KAK7092101.1"/>
    </source>
</evidence>
<evidence type="ECO:0000256" key="2">
    <source>
        <dbReference type="ARBA" id="ARBA00022989"/>
    </source>
</evidence>
<keyword evidence="6" id="KW-1185">Reference proteome</keyword>
<feature type="transmembrane region" description="Helical" evidence="4">
    <location>
        <begin position="454"/>
        <end position="477"/>
    </location>
</feature>
<feature type="transmembrane region" description="Helical" evidence="4">
    <location>
        <begin position="296"/>
        <end position="317"/>
    </location>
</feature>
<keyword evidence="3 4" id="KW-0472">Membrane</keyword>
<feature type="transmembrane region" description="Helical" evidence="4">
    <location>
        <begin position="390"/>
        <end position="411"/>
    </location>
</feature>
<feature type="transmembrane region" description="Helical" evidence="4">
    <location>
        <begin position="83"/>
        <end position="100"/>
    </location>
</feature>
<dbReference type="Proteomes" id="UP001374579">
    <property type="component" value="Unassembled WGS sequence"/>
</dbReference>
<sequence length="482" mass="52804">MAELNRMLADAEHRSKLYETFWLFWVFVLVGFDNGILGPCLPDLQASVGASLEGMSYVFFVQGTGALLGNVLGFALERRFDRRLLMGIYILLGSATNIAIPLVPKFYYLLGLFLLQGVTKGLADFGAMSLCNILWEKDKALPFQFIVVGAGISTFISPFLAQPFIDDSLLSLPPSVRSSISSESCPGKHISKQNRTQLMTIYEEAKAKFLSNTTQVLTSSSIKYDIRWPFVIVGCVSAPAALAFFYFYVRRRDRVEDEHSVEINVSVDQDSPTNPERQLLRPEKRKTKCDQPNTVLLFRILIIVLNIPVFGLLLTFADLLTTIGMTSPLCMTAVEASYLNTVLWGAAMIGRAVSALTLACVPMFLQLLLCSFALVAMGTVLVASPRSNVVALWFGTAGVGLFATPSMPGFIAWSGDYAPITPFFMNLCLCAAGVGEMLLPFVGGQLMAAFGSPALMLFALVIMIAMLALFLLSHYVARHINL</sequence>
<keyword evidence="1 4" id="KW-0812">Transmembrane</keyword>
<dbReference type="InterPro" id="IPR036259">
    <property type="entry name" value="MFS_trans_sf"/>
</dbReference>
<dbReference type="PANTHER" id="PTHR23121:SF9">
    <property type="entry name" value="SODIUM-DEPENDENT GLUCOSE TRANSPORTER 1"/>
    <property type="match status" value="1"/>
</dbReference>
<feature type="transmembrane region" description="Helical" evidence="4">
    <location>
        <begin position="226"/>
        <end position="249"/>
    </location>
</feature>
<comment type="caution">
    <text evidence="5">The sequence shown here is derived from an EMBL/GenBank/DDBJ whole genome shotgun (WGS) entry which is preliminary data.</text>
</comment>
<dbReference type="GO" id="GO:0022857">
    <property type="term" value="F:transmembrane transporter activity"/>
    <property type="evidence" value="ECO:0007669"/>
    <property type="project" value="InterPro"/>
</dbReference>
<dbReference type="InterPro" id="IPR011701">
    <property type="entry name" value="MFS"/>
</dbReference>